<dbReference type="OrthoDB" id="8454702at2"/>
<dbReference type="RefSeq" id="WP_045958027.1">
    <property type="nucleotide sequence ID" value="NZ_FO704551.1"/>
</dbReference>
<organism evidence="1 2">
    <name type="scientific">Xenorhabdus poinarii G6</name>
    <dbReference type="NCBI Taxonomy" id="1354304"/>
    <lineage>
        <taxon>Bacteria</taxon>
        <taxon>Pseudomonadati</taxon>
        <taxon>Pseudomonadota</taxon>
        <taxon>Gammaproteobacteria</taxon>
        <taxon>Enterobacterales</taxon>
        <taxon>Morganellaceae</taxon>
        <taxon>Xenorhabdus</taxon>
    </lineage>
</organism>
<sequence>MTVYLKRMPVGIAGTISRLQDMTVEPVVLKSANLFPAYGLVGKYDDGGYFVPLVEGDTVDQIQGIYVRPYPTTSMPDKAYIIGTDNNYTGDNLKRGYMTVKLDGNASSIKKGTPVYVRVGKPTKNSPLGSFLNVAVEGETVVLPNAQFTGAGDADGNAEISYKI</sequence>
<gene>
    <name evidence="1" type="ORF">XPG1_1028</name>
</gene>
<name>A0A068R0H1_9GAMM</name>
<dbReference type="KEGG" id="xpo:XPG1_1028"/>
<reference evidence="1 2" key="1">
    <citation type="submission" date="2013-07" db="EMBL/GenBank/DDBJ databases">
        <authorList>
            <person name="Genoscope - CEA"/>
        </authorList>
    </citation>
    <scope>NUCLEOTIDE SEQUENCE [LARGE SCALE GENOMIC DNA]</scope>
    <source>
        <strain evidence="1 2">G6</strain>
    </source>
</reference>
<dbReference type="Pfam" id="PF23982">
    <property type="entry name" value="XM1_gp53_minor_capsid"/>
    <property type="match status" value="1"/>
</dbReference>
<accession>A0A068R0H1</accession>
<dbReference type="EMBL" id="FO704551">
    <property type="protein sequence ID" value="CDG20683.1"/>
    <property type="molecule type" value="Genomic_DNA"/>
</dbReference>
<dbReference type="Proteomes" id="UP000032735">
    <property type="component" value="Chromosome"/>
</dbReference>
<dbReference type="HOGENOM" id="CLU_138379_0_0_6"/>
<keyword evidence="2" id="KW-1185">Reference proteome</keyword>
<protein>
    <submittedName>
        <fullName evidence="1">Putative bacteriophage protein</fullName>
    </submittedName>
</protein>
<dbReference type="AlphaFoldDB" id="A0A068R0H1"/>
<evidence type="ECO:0000313" key="1">
    <source>
        <dbReference type="EMBL" id="CDG20683.1"/>
    </source>
</evidence>
<evidence type="ECO:0000313" key="2">
    <source>
        <dbReference type="Proteomes" id="UP000032735"/>
    </source>
</evidence>
<dbReference type="STRING" id="1354304.XPG1_1028"/>
<dbReference type="InterPro" id="IPR056914">
    <property type="entry name" value="Gp53-like"/>
</dbReference>
<proteinExistence type="predicted"/>